<dbReference type="Pfam" id="PF02517">
    <property type="entry name" value="Rce1-like"/>
    <property type="match status" value="1"/>
</dbReference>
<feature type="transmembrane region" description="Helical" evidence="1">
    <location>
        <begin position="196"/>
        <end position="213"/>
    </location>
</feature>
<dbReference type="InterPro" id="IPR052710">
    <property type="entry name" value="CAAX_protease"/>
</dbReference>
<keyword evidence="3" id="KW-0378">Hydrolase</keyword>
<dbReference type="InterPro" id="IPR003675">
    <property type="entry name" value="Rce1/LyrA-like_dom"/>
</dbReference>
<accession>A0A348AMT2</accession>
<evidence type="ECO:0000313" key="3">
    <source>
        <dbReference type="EMBL" id="BBB92380.1"/>
    </source>
</evidence>
<dbReference type="AlphaFoldDB" id="A0A348AMT2"/>
<evidence type="ECO:0000259" key="2">
    <source>
        <dbReference type="Pfam" id="PF02517"/>
    </source>
</evidence>
<dbReference type="OrthoDB" id="9782250at2"/>
<dbReference type="GO" id="GO:0080120">
    <property type="term" value="P:CAAX-box protein maturation"/>
    <property type="evidence" value="ECO:0007669"/>
    <property type="project" value="UniProtKB-ARBA"/>
</dbReference>
<keyword evidence="1" id="KW-0812">Transmembrane</keyword>
<dbReference type="GO" id="GO:0004175">
    <property type="term" value="F:endopeptidase activity"/>
    <property type="evidence" value="ECO:0007669"/>
    <property type="project" value="UniProtKB-ARBA"/>
</dbReference>
<proteinExistence type="predicted"/>
<dbReference type="KEGG" id="mana:MAMMFC1_03073"/>
<name>A0A348AMT2_9FIRM</name>
<feature type="transmembrane region" description="Helical" evidence="1">
    <location>
        <begin position="160"/>
        <end position="184"/>
    </location>
</feature>
<dbReference type="PANTHER" id="PTHR36435">
    <property type="entry name" value="SLR1288 PROTEIN"/>
    <property type="match status" value="1"/>
</dbReference>
<keyword evidence="1" id="KW-0472">Membrane</keyword>
<sequence length="228" mass="25102">MSNTKLKAVWGLKAVLSVHFLRIAAVYFFVRFVYSPLFNASPPVIELIDRIVIIALVLWQVRAAGAKLPDIGLSFSYAGRNVLRGLAGGLVLLGVSLFSERLYTTVLMLSPSQHPLVQQVEKAVSWQQLAIPLFLAGVAAPVAEEMLYRLFTFLPLKDRWGLWAGTLMSAGIFALFHFNAYWLVEMVAVGAGLALLYYWSGSLITSIVAHSFINTSKIIMVFLGAPLV</sequence>
<feature type="transmembrane region" description="Helical" evidence="1">
    <location>
        <begin position="12"/>
        <end position="34"/>
    </location>
</feature>
<feature type="transmembrane region" description="Helical" evidence="1">
    <location>
        <begin position="40"/>
        <end position="61"/>
    </location>
</feature>
<evidence type="ECO:0000256" key="1">
    <source>
        <dbReference type="SAM" id="Phobius"/>
    </source>
</evidence>
<feature type="domain" description="CAAX prenyl protease 2/Lysostaphin resistance protein A-like" evidence="2">
    <location>
        <begin position="128"/>
        <end position="215"/>
    </location>
</feature>
<dbReference type="EMBL" id="AP018449">
    <property type="protein sequence ID" value="BBB92380.1"/>
    <property type="molecule type" value="Genomic_DNA"/>
</dbReference>
<organism evidence="3 4">
    <name type="scientific">Methylomusa anaerophila</name>
    <dbReference type="NCBI Taxonomy" id="1930071"/>
    <lineage>
        <taxon>Bacteria</taxon>
        <taxon>Bacillati</taxon>
        <taxon>Bacillota</taxon>
        <taxon>Negativicutes</taxon>
        <taxon>Selenomonadales</taxon>
        <taxon>Sporomusaceae</taxon>
        <taxon>Methylomusa</taxon>
    </lineage>
</organism>
<gene>
    <name evidence="3" type="ORF">MAMMFC1_03073</name>
</gene>
<keyword evidence="3" id="KW-0645">Protease</keyword>
<reference evidence="3 4" key="1">
    <citation type="journal article" date="2018" name="Int. J. Syst. Evol. Microbiol.">
        <title>Methylomusa anaerophila gen. nov., sp. nov., an anaerobic methanol-utilizing bacterium isolated from a microbial fuel cell.</title>
        <authorList>
            <person name="Amano N."/>
            <person name="Yamamuro A."/>
            <person name="Miyahara M."/>
            <person name="Kouzuma A."/>
            <person name="Abe T."/>
            <person name="Watanabe K."/>
        </authorList>
    </citation>
    <scope>NUCLEOTIDE SEQUENCE [LARGE SCALE GENOMIC DNA]</scope>
    <source>
        <strain evidence="3 4">MMFC1</strain>
    </source>
</reference>
<keyword evidence="4" id="KW-1185">Reference proteome</keyword>
<dbReference type="RefSeq" id="WP_126309277.1">
    <property type="nucleotide sequence ID" value="NZ_AP018449.1"/>
</dbReference>
<dbReference type="PANTHER" id="PTHR36435:SF1">
    <property type="entry name" value="CAAX AMINO TERMINAL PROTEASE FAMILY PROTEIN"/>
    <property type="match status" value="1"/>
</dbReference>
<protein>
    <submittedName>
        <fullName evidence="3">CAAX amino terminal protease self-immunity</fullName>
    </submittedName>
</protein>
<evidence type="ECO:0000313" key="4">
    <source>
        <dbReference type="Proteomes" id="UP000276437"/>
    </source>
</evidence>
<feature type="transmembrane region" description="Helical" evidence="1">
    <location>
        <begin position="82"/>
        <end position="99"/>
    </location>
</feature>
<dbReference type="Proteomes" id="UP000276437">
    <property type="component" value="Chromosome"/>
</dbReference>
<keyword evidence="1" id="KW-1133">Transmembrane helix</keyword>
<dbReference type="GO" id="GO:0006508">
    <property type="term" value="P:proteolysis"/>
    <property type="evidence" value="ECO:0007669"/>
    <property type="project" value="UniProtKB-KW"/>
</dbReference>